<feature type="transmembrane region" description="Helical" evidence="1">
    <location>
        <begin position="21"/>
        <end position="44"/>
    </location>
</feature>
<keyword evidence="1" id="KW-0812">Transmembrane</keyword>
<feature type="domain" description="NAD-dependent epimerase/dehydratase" evidence="2">
    <location>
        <begin position="167"/>
        <end position="401"/>
    </location>
</feature>
<protein>
    <submittedName>
        <fullName evidence="3">dTDP-glucose 4,6-dehydratase</fullName>
    </submittedName>
</protein>
<dbReference type="Proteomes" id="UP000035762">
    <property type="component" value="Unassembled WGS sequence"/>
</dbReference>
<keyword evidence="1" id="KW-1133">Transmembrane helix</keyword>
<dbReference type="RefSeq" id="WP_048757454.1">
    <property type="nucleotide sequence ID" value="NZ_CCAZ020000002.1"/>
</dbReference>
<evidence type="ECO:0000259" key="2">
    <source>
        <dbReference type="Pfam" id="PF01370"/>
    </source>
</evidence>
<feature type="transmembrane region" description="Helical" evidence="1">
    <location>
        <begin position="96"/>
        <end position="114"/>
    </location>
</feature>
<dbReference type="PANTHER" id="PTHR43245:SF23">
    <property type="entry name" value="NAD(P)-BINDING DOMAIN-CONTAINING PROTEIN"/>
    <property type="match status" value="1"/>
</dbReference>
<evidence type="ECO:0000313" key="4">
    <source>
        <dbReference type="Proteomes" id="UP000035762"/>
    </source>
</evidence>
<feature type="transmembrane region" description="Helical" evidence="1">
    <location>
        <begin position="64"/>
        <end position="84"/>
    </location>
</feature>
<dbReference type="AlphaFoldDB" id="A0A090MUU2"/>
<dbReference type="OrthoDB" id="9795501at2"/>
<dbReference type="STRING" id="1035.BN961_03029"/>
<reference evidence="3 4" key="1">
    <citation type="journal article" date="2014" name="Genome Announc.">
        <title>Genome Sequence of Afipia felis Strain 76713, Isolated in Hospital Water Using an Amoeba Co-Culture Procedure.</title>
        <authorList>
            <person name="Benamar S."/>
            <person name="La Scola B."/>
            <person name="Croce O."/>
        </authorList>
    </citation>
    <scope>NUCLEOTIDE SEQUENCE [LARGE SCALE GENOMIC DNA]</scope>
    <source>
        <strain evidence="3 4">76713</strain>
    </source>
</reference>
<feature type="transmembrane region" description="Helical" evidence="1">
    <location>
        <begin position="126"/>
        <end position="146"/>
    </location>
</feature>
<dbReference type="InterPro" id="IPR001509">
    <property type="entry name" value="Epimerase_deHydtase"/>
</dbReference>
<keyword evidence="4" id="KW-1185">Reference proteome</keyword>
<dbReference type="SUPFAM" id="SSF51735">
    <property type="entry name" value="NAD(P)-binding Rossmann-fold domains"/>
    <property type="match status" value="1"/>
</dbReference>
<dbReference type="EMBL" id="CCAZ020000002">
    <property type="protein sequence ID" value="CEG09599.1"/>
    <property type="molecule type" value="Genomic_DNA"/>
</dbReference>
<keyword evidence="1" id="KW-0472">Membrane</keyword>
<dbReference type="InterPro" id="IPR036291">
    <property type="entry name" value="NAD(P)-bd_dom_sf"/>
</dbReference>
<dbReference type="PANTHER" id="PTHR43245">
    <property type="entry name" value="BIFUNCTIONAL POLYMYXIN RESISTANCE PROTEIN ARNA"/>
    <property type="match status" value="1"/>
</dbReference>
<name>A0A090MUU2_AFIFE</name>
<proteinExistence type="predicted"/>
<organism evidence="3 4">
    <name type="scientific">Afipia felis</name>
    <name type="common">Cat scratch disease bacillus</name>
    <dbReference type="NCBI Taxonomy" id="1035"/>
    <lineage>
        <taxon>Bacteria</taxon>
        <taxon>Pseudomonadati</taxon>
        <taxon>Pseudomonadota</taxon>
        <taxon>Alphaproteobacteria</taxon>
        <taxon>Hyphomicrobiales</taxon>
        <taxon>Nitrobacteraceae</taxon>
        <taxon>Afipia</taxon>
    </lineage>
</organism>
<dbReference type="Pfam" id="PF01370">
    <property type="entry name" value="Epimerase"/>
    <property type="match status" value="1"/>
</dbReference>
<dbReference type="Gene3D" id="3.40.50.720">
    <property type="entry name" value="NAD(P)-binding Rossmann-like Domain"/>
    <property type="match status" value="1"/>
</dbReference>
<comment type="caution">
    <text evidence="3">The sequence shown here is derived from an EMBL/GenBank/DDBJ whole genome shotgun (WGS) entry which is preliminary data.</text>
</comment>
<sequence>MALLQRLISFKLLLALRPTTGSVLRVAVDIGSLWTAFLIGWFFIEDRSYAALLAYQSKHIFPFLGIFSLLTFVAYADAGLYTCPHGYSLATKISRIIRINLVLLILAAAAHMFVPDSSGVTPRILLTSFSGAALLACLARIISFVLRSEDHEISYPAEHREPDESRVLVIGGAGYIGSALVEKLLNLGKHVTVLDALHYGDEPLARVAGHPGLTVIREDFRHIEALTRAMSGMGVVIHLGGLVGDPACAVDPELTIDINVTATKLVGEIAKACGAKRFIFASSCSVYGACDETVDETSHFNPQSLYARSKVASEALLGTLHSDDFAVTCLRSATVYGISGRTRFDLVANLLCAKAVRDGVITVFGPDQWRPFIHVDDVAKAIVTTLTAPVACVAGEVFNVGSDAQNYTLGQLAALIKAQVPDAKIVSDDGAVDKRNYHVSFAKIRSQLGFEPSWTLESGIAQVIAVVRTNQVGHYSLPTYSNVLYLKECGSQSFGSFKITGWETEYMSIDHLAPSHGPRQAAAA</sequence>
<gene>
    <name evidence="3" type="primary">strE</name>
    <name evidence="3" type="ORF">BN961_03029</name>
</gene>
<dbReference type="CDD" id="cd08946">
    <property type="entry name" value="SDR_e"/>
    <property type="match status" value="1"/>
</dbReference>
<dbReference type="InterPro" id="IPR050177">
    <property type="entry name" value="Lipid_A_modif_metabolic_enz"/>
</dbReference>
<evidence type="ECO:0000313" key="3">
    <source>
        <dbReference type="EMBL" id="CEG09599.1"/>
    </source>
</evidence>
<evidence type="ECO:0000256" key="1">
    <source>
        <dbReference type="SAM" id="Phobius"/>
    </source>
</evidence>
<accession>A0A090MUU2</accession>